<name>A0A396JW32_MEDTR</name>
<dbReference type="EMBL" id="PSQE01000001">
    <property type="protein sequence ID" value="RHN82540.1"/>
    <property type="molecule type" value="Genomic_DNA"/>
</dbReference>
<protein>
    <submittedName>
        <fullName evidence="2">Uncharacterized protein</fullName>
    </submittedName>
</protein>
<dbReference type="Proteomes" id="UP000265566">
    <property type="component" value="Chromosome 1"/>
</dbReference>
<accession>A0A396JW32</accession>
<dbReference type="AlphaFoldDB" id="A0A396JW32"/>
<gene>
    <name evidence="2" type="ORF">MtrunA17_Chr1g0210941</name>
</gene>
<reference evidence="2" key="1">
    <citation type="journal article" date="2018" name="Nat. Plants">
        <title>Whole-genome landscape of Medicago truncatula symbiotic genes.</title>
        <authorList>
            <person name="Pecrix Y."/>
            <person name="Gamas P."/>
            <person name="Carrere S."/>
        </authorList>
    </citation>
    <scope>NUCLEOTIDE SEQUENCE</scope>
    <source>
        <tissue evidence="2">Leaves</tissue>
    </source>
</reference>
<evidence type="ECO:0000256" key="1">
    <source>
        <dbReference type="SAM" id="MobiDB-lite"/>
    </source>
</evidence>
<proteinExistence type="predicted"/>
<dbReference type="Gramene" id="rna6711">
    <property type="protein sequence ID" value="RHN82540.1"/>
    <property type="gene ID" value="gene6711"/>
</dbReference>
<feature type="region of interest" description="Disordered" evidence="1">
    <location>
        <begin position="1"/>
        <end position="23"/>
    </location>
</feature>
<comment type="caution">
    <text evidence="2">The sequence shown here is derived from an EMBL/GenBank/DDBJ whole genome shotgun (WGS) entry which is preliminary data.</text>
</comment>
<organism evidence="2">
    <name type="scientific">Medicago truncatula</name>
    <name type="common">Barrel medic</name>
    <name type="synonym">Medicago tribuloides</name>
    <dbReference type="NCBI Taxonomy" id="3880"/>
    <lineage>
        <taxon>Eukaryota</taxon>
        <taxon>Viridiplantae</taxon>
        <taxon>Streptophyta</taxon>
        <taxon>Embryophyta</taxon>
        <taxon>Tracheophyta</taxon>
        <taxon>Spermatophyta</taxon>
        <taxon>Magnoliopsida</taxon>
        <taxon>eudicotyledons</taxon>
        <taxon>Gunneridae</taxon>
        <taxon>Pentapetalae</taxon>
        <taxon>rosids</taxon>
        <taxon>fabids</taxon>
        <taxon>Fabales</taxon>
        <taxon>Fabaceae</taxon>
        <taxon>Papilionoideae</taxon>
        <taxon>50 kb inversion clade</taxon>
        <taxon>NPAAA clade</taxon>
        <taxon>Hologalegina</taxon>
        <taxon>IRL clade</taxon>
        <taxon>Trifolieae</taxon>
        <taxon>Medicago</taxon>
    </lineage>
</organism>
<evidence type="ECO:0000313" key="2">
    <source>
        <dbReference type="EMBL" id="RHN82540.1"/>
    </source>
</evidence>
<sequence>MAWYAKVSHPRILPPDEGSPPKSVNVEQIIEEEHAREMPDTLRIIRDVVHIVDDIVARQAETTKEEIVQEVMRIASTSRPALTYQIVRRRRGQR</sequence>